<feature type="region of interest" description="Disordered" evidence="1">
    <location>
        <begin position="371"/>
        <end position="398"/>
    </location>
</feature>
<protein>
    <submittedName>
        <fullName evidence="2">Uncharacterized protein</fullName>
    </submittedName>
</protein>
<feature type="region of interest" description="Disordered" evidence="1">
    <location>
        <begin position="333"/>
        <end position="359"/>
    </location>
</feature>
<sequence length="398" mass="46417">MNFDEILLKDDDYKASNEFFTDEIAYINIIYNILNLIYATNPEFINKANIPSIPIHLLFDRIYYQYSNLLSNPNIDRFIIKQYDTVEEALEFYLVNYCSFEQLKTDEIDLSFYKQAGEPMNIYTPNLLSKCHNEEKGLYIIQHHIGGIRNSQCYITNDLSFKSNDILKGVSQKNIKRKRFLYVDHLNEVYWMINIDDMMNNNAIISILPLSLIIKENEKPRKVAKNDMSHEMFLTNKILNFFFYENFQIQNMNDLTLYKYIKENIEFLPDSDDKEDEFFIERILQTGGFNQTYKEIHKLPSQSVQKQPRLNTLSITKSPMNISPALISKSPSSSMGSIVNSSGRSVTFTNKRPTSRASTFENDFRSNYSSIPRHGLNLSGSTSRLTEEEEEFQIGDTS</sequence>
<name>A0A1L0CMK1_9ASCO</name>
<dbReference type="EMBL" id="FQNF01000038">
    <property type="protein sequence ID" value="SGZ40077.1"/>
    <property type="molecule type" value="Genomic_DNA"/>
</dbReference>
<feature type="compositionally biased region" description="Acidic residues" evidence="1">
    <location>
        <begin position="387"/>
        <end position="398"/>
    </location>
</feature>
<dbReference type="OrthoDB" id="3972762at2759"/>
<dbReference type="VEuPathDB" id="FungiDB:HGUI_02277"/>
<proteinExistence type="predicted"/>
<feature type="compositionally biased region" description="Low complexity" evidence="1">
    <location>
        <begin position="333"/>
        <end position="345"/>
    </location>
</feature>
<keyword evidence="3" id="KW-1185">Reference proteome</keyword>
<dbReference type="AlphaFoldDB" id="A0A1L0CMK1"/>
<accession>A0A1L0CMK1</accession>
<evidence type="ECO:0000313" key="2">
    <source>
        <dbReference type="EMBL" id="SGZ40077.1"/>
    </source>
</evidence>
<feature type="compositionally biased region" description="Polar residues" evidence="1">
    <location>
        <begin position="346"/>
        <end position="359"/>
    </location>
</feature>
<gene>
    <name evidence="2" type="ORF">HGUI_02277</name>
</gene>
<organism evidence="2 3">
    <name type="scientific">Hanseniaspora guilliermondii</name>
    <dbReference type="NCBI Taxonomy" id="56406"/>
    <lineage>
        <taxon>Eukaryota</taxon>
        <taxon>Fungi</taxon>
        <taxon>Dikarya</taxon>
        <taxon>Ascomycota</taxon>
        <taxon>Saccharomycotina</taxon>
        <taxon>Saccharomycetes</taxon>
        <taxon>Saccharomycodales</taxon>
        <taxon>Saccharomycodaceae</taxon>
        <taxon>Hanseniaspora</taxon>
    </lineage>
</organism>
<evidence type="ECO:0000313" key="3">
    <source>
        <dbReference type="Proteomes" id="UP000183365"/>
    </source>
</evidence>
<dbReference type="Proteomes" id="UP000183365">
    <property type="component" value="Unassembled WGS sequence"/>
</dbReference>
<reference evidence="3" key="1">
    <citation type="submission" date="2016-11" db="EMBL/GenBank/DDBJ databases">
        <authorList>
            <person name="Guldener U."/>
        </authorList>
    </citation>
    <scope>NUCLEOTIDE SEQUENCE [LARGE SCALE GENOMIC DNA]</scope>
</reference>
<evidence type="ECO:0000256" key="1">
    <source>
        <dbReference type="SAM" id="MobiDB-lite"/>
    </source>
</evidence>